<evidence type="ECO:0000256" key="6">
    <source>
        <dbReference type="ARBA" id="ARBA00022741"/>
    </source>
</evidence>
<dbReference type="EMBL" id="KZ344995">
    <property type="protein sequence ID" value="PIO77497.1"/>
    <property type="molecule type" value="Genomic_DNA"/>
</dbReference>
<evidence type="ECO:0000256" key="8">
    <source>
        <dbReference type="ARBA" id="ARBA00023007"/>
    </source>
</evidence>
<dbReference type="Gene3D" id="1.10.286.10">
    <property type="match status" value="1"/>
</dbReference>
<dbReference type="GO" id="GO:0005737">
    <property type="term" value="C:cytoplasm"/>
    <property type="evidence" value="ECO:0007669"/>
    <property type="project" value="TreeGrafter"/>
</dbReference>
<dbReference type="GO" id="GO:0046654">
    <property type="term" value="P:tetrahydrofolate biosynthetic process"/>
    <property type="evidence" value="ECO:0007669"/>
    <property type="project" value="InterPro"/>
</dbReference>
<evidence type="ECO:0000313" key="12">
    <source>
        <dbReference type="EMBL" id="PIO77497.1"/>
    </source>
</evidence>
<dbReference type="InterPro" id="IPR020602">
    <property type="entry name" value="GTP_CycHdrlase_I_dom"/>
</dbReference>
<dbReference type="GO" id="GO:0006729">
    <property type="term" value="P:tetrahydrobiopterin biosynthetic process"/>
    <property type="evidence" value="ECO:0007669"/>
    <property type="project" value="UniProtKB-KW"/>
</dbReference>
<dbReference type="GO" id="GO:0005525">
    <property type="term" value="F:GTP binding"/>
    <property type="evidence" value="ECO:0007669"/>
    <property type="project" value="UniProtKB-KW"/>
</dbReference>
<dbReference type="OrthoDB" id="4966at2759"/>
<reference evidence="12 13" key="1">
    <citation type="submission" date="2015-09" db="EMBL/GenBank/DDBJ databases">
        <title>Draft genome of the parasitic nematode Teladorsagia circumcincta isolate WARC Sus (inbred).</title>
        <authorList>
            <person name="Mitreva M."/>
        </authorList>
    </citation>
    <scope>NUCLEOTIDE SEQUENCE [LARGE SCALE GENOMIC DNA]</scope>
    <source>
        <strain evidence="12 13">S</strain>
    </source>
</reference>
<evidence type="ECO:0000313" key="13">
    <source>
        <dbReference type="Proteomes" id="UP000230423"/>
    </source>
</evidence>
<dbReference type="FunFam" id="1.10.286.10:FF:000003">
    <property type="entry name" value="GTP cyclohydrolase 1"/>
    <property type="match status" value="1"/>
</dbReference>
<accession>A0A2G9V4R9</accession>
<proteinExistence type="inferred from homology"/>
<comment type="similarity">
    <text evidence="2">Belongs to the GTP cyclohydrolase I family.</text>
</comment>
<dbReference type="Proteomes" id="UP000230423">
    <property type="component" value="Unassembled WGS sequence"/>
</dbReference>
<evidence type="ECO:0000256" key="3">
    <source>
        <dbReference type="ARBA" id="ARBA00011857"/>
    </source>
</evidence>
<evidence type="ECO:0000256" key="9">
    <source>
        <dbReference type="ARBA" id="ARBA00023134"/>
    </source>
</evidence>
<dbReference type="GO" id="GO:0003934">
    <property type="term" value="F:GTP cyclohydrolase I activity"/>
    <property type="evidence" value="ECO:0007669"/>
    <property type="project" value="UniProtKB-EC"/>
</dbReference>
<sequence>MASESGFLSSDSEDGDQKIIAELKYTSNLDKMTAAYSSIISHVGEDVNRQGLLKTPERAAKAMLYFTKGYEQQLDDILNEAVFDENHDEIVIVKDIEMFSLCEHHLVPFNGKVGGHDQLAN</sequence>
<keyword evidence="13" id="KW-1185">Reference proteome</keyword>
<dbReference type="PANTHER" id="PTHR11109">
    <property type="entry name" value="GTP CYCLOHYDROLASE I"/>
    <property type="match status" value="1"/>
</dbReference>
<dbReference type="UniPathway" id="UPA00848">
    <property type="reaction ID" value="UER00151"/>
</dbReference>
<gene>
    <name evidence="12" type="ORF">TELCIR_00379</name>
</gene>
<dbReference type="Pfam" id="PF01227">
    <property type="entry name" value="GTP_cyclohydroI"/>
    <property type="match status" value="1"/>
</dbReference>
<evidence type="ECO:0000256" key="4">
    <source>
        <dbReference type="ARBA" id="ARBA00012715"/>
    </source>
</evidence>
<comment type="pathway">
    <text evidence="1">Cofactor biosynthesis; 7,8-dihydroneopterin triphosphate biosynthesis; 7,8-dihydroneopterin triphosphate from GTP: step 1/1.</text>
</comment>
<dbReference type="Gene3D" id="3.30.1130.10">
    <property type="match status" value="1"/>
</dbReference>
<dbReference type="GO" id="GO:0008270">
    <property type="term" value="F:zinc ion binding"/>
    <property type="evidence" value="ECO:0007669"/>
    <property type="project" value="TreeGrafter"/>
</dbReference>
<dbReference type="SUPFAM" id="SSF55620">
    <property type="entry name" value="Tetrahydrobiopterin biosynthesis enzymes-like"/>
    <property type="match status" value="1"/>
</dbReference>
<dbReference type="PANTHER" id="PTHR11109:SF7">
    <property type="entry name" value="GTP CYCLOHYDROLASE 1"/>
    <property type="match status" value="1"/>
</dbReference>
<keyword evidence="8" id="KW-0783">Tetrahydrobiopterin biosynthesis</keyword>
<dbReference type="InterPro" id="IPR043134">
    <property type="entry name" value="GTP-CH-I_N"/>
</dbReference>
<comment type="subunit">
    <text evidence="3">Toroid-shaped homodecamer, composed of two pentamers of five dimers.</text>
</comment>
<dbReference type="AlphaFoldDB" id="A0A2G9V4R9"/>
<evidence type="ECO:0000256" key="2">
    <source>
        <dbReference type="ARBA" id="ARBA00008085"/>
    </source>
</evidence>
<dbReference type="InterPro" id="IPR001474">
    <property type="entry name" value="GTP_CycHdrlase_I"/>
</dbReference>
<evidence type="ECO:0000256" key="1">
    <source>
        <dbReference type="ARBA" id="ARBA00005080"/>
    </source>
</evidence>
<keyword evidence="9" id="KW-0342">GTP-binding</keyword>
<name>A0A2G9V4R9_TELCI</name>
<evidence type="ECO:0000256" key="10">
    <source>
        <dbReference type="ARBA" id="ARBA00030854"/>
    </source>
</evidence>
<evidence type="ECO:0000256" key="5">
    <source>
        <dbReference type="ARBA" id="ARBA00017272"/>
    </source>
</evidence>
<keyword evidence="6" id="KW-0547">Nucleotide-binding</keyword>
<evidence type="ECO:0000256" key="7">
    <source>
        <dbReference type="ARBA" id="ARBA00022801"/>
    </source>
</evidence>
<dbReference type="InterPro" id="IPR043133">
    <property type="entry name" value="GTP-CH-I_C/QueF"/>
</dbReference>
<dbReference type="InterPro" id="IPR018234">
    <property type="entry name" value="GTP_CycHdrlase_I_CS"/>
</dbReference>
<feature type="domain" description="GTP cyclohydrolase I" evidence="11">
    <location>
        <begin position="33"/>
        <end position="113"/>
    </location>
</feature>
<keyword evidence="7 12" id="KW-0378">Hydrolase</keyword>
<organism evidence="12 13">
    <name type="scientific">Teladorsagia circumcincta</name>
    <name type="common">Brown stomach worm</name>
    <name type="synonym">Ostertagia circumcincta</name>
    <dbReference type="NCBI Taxonomy" id="45464"/>
    <lineage>
        <taxon>Eukaryota</taxon>
        <taxon>Metazoa</taxon>
        <taxon>Ecdysozoa</taxon>
        <taxon>Nematoda</taxon>
        <taxon>Chromadorea</taxon>
        <taxon>Rhabditida</taxon>
        <taxon>Rhabditina</taxon>
        <taxon>Rhabditomorpha</taxon>
        <taxon>Strongyloidea</taxon>
        <taxon>Trichostrongylidae</taxon>
        <taxon>Teladorsagia</taxon>
    </lineage>
</organism>
<evidence type="ECO:0000259" key="11">
    <source>
        <dbReference type="Pfam" id="PF01227"/>
    </source>
</evidence>
<dbReference type="PROSITE" id="PS00859">
    <property type="entry name" value="GTP_CYCLOHYDROL_1_1"/>
    <property type="match status" value="1"/>
</dbReference>
<protein>
    <recommendedName>
        <fullName evidence="5">GTP cyclohydrolase 1</fullName>
        <ecNumber evidence="4">3.5.4.16</ecNumber>
    </recommendedName>
    <alternativeName>
        <fullName evidence="10">GTP cyclohydrolase I</fullName>
    </alternativeName>
</protein>
<dbReference type="EC" id="3.5.4.16" evidence="4"/>